<proteinExistence type="predicted"/>
<gene>
    <name evidence="1" type="ORF">LCGC14_1537260</name>
</gene>
<protein>
    <submittedName>
        <fullName evidence="1">Uncharacterized protein</fullName>
    </submittedName>
</protein>
<organism evidence="1">
    <name type="scientific">marine sediment metagenome</name>
    <dbReference type="NCBI Taxonomy" id="412755"/>
    <lineage>
        <taxon>unclassified sequences</taxon>
        <taxon>metagenomes</taxon>
        <taxon>ecological metagenomes</taxon>
    </lineage>
</organism>
<dbReference type="EMBL" id="LAZR01011590">
    <property type="protein sequence ID" value="KKM60889.1"/>
    <property type="molecule type" value="Genomic_DNA"/>
</dbReference>
<name>A0A0F9IU66_9ZZZZ</name>
<evidence type="ECO:0000313" key="1">
    <source>
        <dbReference type="EMBL" id="KKM60889.1"/>
    </source>
</evidence>
<accession>A0A0F9IU66</accession>
<sequence length="81" mass="9323">MNTPWPHPGDGRRFYLQRRPALRDTDQERAERRIRELGALVETTFDCTECGLRCTEAQQGAVPRCPSCGNHVEITRVRVNQ</sequence>
<comment type="caution">
    <text evidence="1">The sequence shown here is derived from an EMBL/GenBank/DDBJ whole genome shotgun (WGS) entry which is preliminary data.</text>
</comment>
<reference evidence="1" key="1">
    <citation type="journal article" date="2015" name="Nature">
        <title>Complex archaea that bridge the gap between prokaryotes and eukaryotes.</title>
        <authorList>
            <person name="Spang A."/>
            <person name="Saw J.H."/>
            <person name="Jorgensen S.L."/>
            <person name="Zaremba-Niedzwiedzka K."/>
            <person name="Martijn J."/>
            <person name="Lind A.E."/>
            <person name="van Eijk R."/>
            <person name="Schleper C."/>
            <person name="Guy L."/>
            <person name="Ettema T.J."/>
        </authorList>
    </citation>
    <scope>NUCLEOTIDE SEQUENCE</scope>
</reference>
<dbReference type="AlphaFoldDB" id="A0A0F9IU66"/>